<dbReference type="InParanoid" id="B9SRJ1"/>
<name>B9SRJ1_RICCO</name>
<gene>
    <name evidence="2" type="ORF">RCOM_1411390</name>
</gene>
<dbReference type="AlphaFoldDB" id="B9SRJ1"/>
<dbReference type="PANTHER" id="PTHR33021">
    <property type="entry name" value="BLUE COPPER PROTEIN"/>
    <property type="match status" value="1"/>
</dbReference>
<evidence type="ECO:0000313" key="3">
    <source>
        <dbReference type="Proteomes" id="UP000008311"/>
    </source>
</evidence>
<evidence type="ECO:0000313" key="2">
    <source>
        <dbReference type="EMBL" id="EEF33768.1"/>
    </source>
</evidence>
<proteinExistence type="predicted"/>
<dbReference type="GO" id="GO:0005886">
    <property type="term" value="C:plasma membrane"/>
    <property type="evidence" value="ECO:0000318"/>
    <property type="project" value="GO_Central"/>
</dbReference>
<dbReference type="Proteomes" id="UP000008311">
    <property type="component" value="Unassembled WGS sequence"/>
</dbReference>
<dbReference type="GO" id="GO:0009055">
    <property type="term" value="F:electron transfer activity"/>
    <property type="evidence" value="ECO:0007669"/>
    <property type="project" value="InterPro"/>
</dbReference>
<accession>B9SRJ1</accession>
<reference evidence="3" key="1">
    <citation type="journal article" date="2010" name="Nat. Biotechnol.">
        <title>Draft genome sequence of the oilseed species Ricinus communis.</title>
        <authorList>
            <person name="Chan A.P."/>
            <person name="Crabtree J."/>
            <person name="Zhao Q."/>
            <person name="Lorenzi H."/>
            <person name="Orvis J."/>
            <person name="Puiu D."/>
            <person name="Melake-Berhan A."/>
            <person name="Jones K.M."/>
            <person name="Redman J."/>
            <person name="Chen G."/>
            <person name="Cahoon E.B."/>
            <person name="Gedil M."/>
            <person name="Stanke M."/>
            <person name="Haas B.J."/>
            <person name="Wortman J.R."/>
            <person name="Fraser-Liggett C.M."/>
            <person name="Ravel J."/>
            <person name="Rabinowicz P.D."/>
        </authorList>
    </citation>
    <scope>NUCLEOTIDE SEQUENCE [LARGE SCALE GENOMIC DNA]</scope>
    <source>
        <strain evidence="3">cv. Hale</strain>
    </source>
</reference>
<organism evidence="2 3">
    <name type="scientific">Ricinus communis</name>
    <name type="common">Castor bean</name>
    <dbReference type="NCBI Taxonomy" id="3988"/>
    <lineage>
        <taxon>Eukaryota</taxon>
        <taxon>Viridiplantae</taxon>
        <taxon>Streptophyta</taxon>
        <taxon>Embryophyta</taxon>
        <taxon>Tracheophyta</taxon>
        <taxon>Spermatophyta</taxon>
        <taxon>Magnoliopsida</taxon>
        <taxon>eudicotyledons</taxon>
        <taxon>Gunneridae</taxon>
        <taxon>Pentapetalae</taxon>
        <taxon>rosids</taxon>
        <taxon>fabids</taxon>
        <taxon>Malpighiales</taxon>
        <taxon>Euphorbiaceae</taxon>
        <taxon>Acalyphoideae</taxon>
        <taxon>Acalypheae</taxon>
        <taxon>Ricinus</taxon>
    </lineage>
</organism>
<feature type="domain" description="Phytocyanin" evidence="1">
    <location>
        <begin position="1"/>
        <end position="85"/>
    </location>
</feature>
<dbReference type="PROSITE" id="PS51485">
    <property type="entry name" value="PHYTOCYANIN"/>
    <property type="match status" value="1"/>
</dbReference>
<dbReference type="Pfam" id="PF02298">
    <property type="entry name" value="Cu_bind_like"/>
    <property type="match status" value="1"/>
</dbReference>
<dbReference type="Gene3D" id="2.60.40.420">
    <property type="entry name" value="Cupredoxins - blue copper proteins"/>
    <property type="match status" value="1"/>
</dbReference>
<evidence type="ECO:0000259" key="1">
    <source>
        <dbReference type="PROSITE" id="PS51485"/>
    </source>
</evidence>
<dbReference type="InterPro" id="IPR039391">
    <property type="entry name" value="Phytocyanin-like"/>
</dbReference>
<dbReference type="PANTHER" id="PTHR33021:SF9">
    <property type="entry name" value="PUTATIVE, EXPRESSED-RELATED"/>
    <property type="match status" value="1"/>
</dbReference>
<sequence>MVTYGIGANPDVLFPQVGGKIFNYSPAAHNVVAVNRVGYDSCTGPKGKVYRSGKDRIKLVKGQNFFICSFAGHCQAGMKIAINAL</sequence>
<dbReference type="STRING" id="3988.B9SRJ1"/>
<keyword evidence="3" id="KW-1185">Reference proteome</keyword>
<dbReference type="InterPro" id="IPR008972">
    <property type="entry name" value="Cupredoxin"/>
</dbReference>
<protein>
    <submittedName>
        <fullName evidence="2">Basic blue protein, putative</fullName>
    </submittedName>
</protein>
<dbReference type="EMBL" id="EQ974099">
    <property type="protein sequence ID" value="EEF33768.1"/>
    <property type="molecule type" value="Genomic_DNA"/>
</dbReference>
<dbReference type="SUPFAM" id="SSF49503">
    <property type="entry name" value="Cupredoxins"/>
    <property type="match status" value="1"/>
</dbReference>
<dbReference type="InterPro" id="IPR003245">
    <property type="entry name" value="Phytocyanin_dom"/>
</dbReference>